<dbReference type="RefSeq" id="WP_289510307.1">
    <property type="nucleotide sequence ID" value="NZ_JAUDEA010000001.1"/>
</dbReference>
<keyword evidence="2" id="KW-1185">Reference proteome</keyword>
<dbReference type="Proteomes" id="UP001529256">
    <property type="component" value="Unassembled WGS sequence"/>
</dbReference>
<organism evidence="1 2">
    <name type="scientific">Thermophilibacter provencensis</name>
    <dbReference type="NCBI Taxonomy" id="1852386"/>
    <lineage>
        <taxon>Bacteria</taxon>
        <taxon>Bacillati</taxon>
        <taxon>Actinomycetota</taxon>
        <taxon>Coriobacteriia</taxon>
        <taxon>Coriobacteriales</taxon>
        <taxon>Atopobiaceae</taxon>
        <taxon>Thermophilibacter</taxon>
    </lineage>
</organism>
<proteinExistence type="predicted"/>
<dbReference type="EMBL" id="JAUDEA010000001">
    <property type="protein sequence ID" value="MDM8270204.1"/>
    <property type="molecule type" value="Genomic_DNA"/>
</dbReference>
<name>A0ABT7V2K1_9ACTN</name>
<comment type="caution">
    <text evidence="1">The sequence shown here is derived from an EMBL/GenBank/DDBJ whole genome shotgun (WGS) entry which is preliminary data.</text>
</comment>
<evidence type="ECO:0000313" key="1">
    <source>
        <dbReference type="EMBL" id="MDM8270204.1"/>
    </source>
</evidence>
<reference evidence="1" key="2">
    <citation type="submission" date="2023-06" db="EMBL/GenBank/DDBJ databases">
        <authorList>
            <person name="Zeman M."/>
            <person name="Kubasova T."/>
            <person name="Jahodarova E."/>
            <person name="Nykrynova M."/>
            <person name="Rychlik I."/>
        </authorList>
    </citation>
    <scope>NUCLEOTIDE SEQUENCE</scope>
    <source>
        <strain evidence="1">153_Feed</strain>
    </source>
</reference>
<evidence type="ECO:0000313" key="2">
    <source>
        <dbReference type="Proteomes" id="UP001529256"/>
    </source>
</evidence>
<accession>A0ABT7V2K1</accession>
<reference evidence="1" key="1">
    <citation type="submission" date="2023-06" db="EMBL/GenBank/DDBJ databases">
        <title>Identification and characterization of horizontal gene transfer across gut microbiota members of farm animals based on homology search.</title>
        <authorList>
            <person name="Schwarzerova J."/>
            <person name="Nykrynova M."/>
            <person name="Jureckova K."/>
            <person name="Cejkova D."/>
            <person name="Rychlik I."/>
        </authorList>
    </citation>
    <scope>NUCLEOTIDE SEQUENCE</scope>
    <source>
        <strain evidence="1">153_Feed</strain>
    </source>
</reference>
<gene>
    <name evidence="1" type="ORF">QUW25_00665</name>
</gene>
<protein>
    <submittedName>
        <fullName evidence="1">Uncharacterized protein</fullName>
    </submittedName>
</protein>
<sequence>MKTIDSAALAKILNTCMPSEDMARFLADNPPSPHVLIELVRDAPVPLLTKIEAFEALTPCSPSEPEDARSAVYQLAEHRRAFEEATTISDDEFLCLLDCCELTPDDEWDEDFSGAFASIDDALAWIAAYYDKPDDLDPSIPHWFVLEKWRQERGNNSRRTFTNPYTFYLIDDEVCYFEKNRFDATCHRWRREHEPFSDLNLRTPYAAGDVVAFHCRPFTEEYVAVIVEPEREDVTDCCWPQVLYRNAKGHFDLCALKHLVRGEAALHRYSPLYNIRRLDDPANEANADSALLEAAALLNGSAEKGRELWNALNDVQTQGGGRISDEALRQALSFCSRSE</sequence>